<dbReference type="AlphaFoldDB" id="A0A1D8P4C2"/>
<dbReference type="SUPFAM" id="SSF53335">
    <property type="entry name" value="S-adenosyl-L-methionine-dependent methyltransferases"/>
    <property type="match status" value="1"/>
</dbReference>
<keyword evidence="2" id="KW-1185">Reference proteome</keyword>
<evidence type="ECO:0000313" key="1">
    <source>
        <dbReference type="EMBL" id="AOW19444.1"/>
    </source>
</evidence>
<dbReference type="GO" id="GO:0008168">
    <property type="term" value="F:methyltransferase activity"/>
    <property type="evidence" value="ECO:0007669"/>
    <property type="project" value="UniProtKB-KW"/>
</dbReference>
<dbReference type="Pfam" id="PF13578">
    <property type="entry name" value="Methyltransf_24"/>
    <property type="match status" value="1"/>
</dbReference>
<dbReference type="GO" id="GO:0032259">
    <property type="term" value="P:methylation"/>
    <property type="evidence" value="ECO:0007669"/>
    <property type="project" value="UniProtKB-KW"/>
</dbReference>
<accession>A0A1D8P4C2</accession>
<evidence type="ECO:0000313" key="2">
    <source>
        <dbReference type="Proteomes" id="UP000176050"/>
    </source>
</evidence>
<dbReference type="InterPro" id="IPR029063">
    <property type="entry name" value="SAM-dependent_MTases_sf"/>
</dbReference>
<sequence>MIYQLKSYIKFLFKSSNQHGVHSPFVFDLITKCFYKKTNPKKLKLITAYRNDLLQNTSIISVTDFGKGSKVFKSKERSVDKIAKIAGISYKRSKLLIRLTNYLNTKSILELGTSLGIGTASASIGNPQSQITTLEGCPETANIAINQFKKFNINNINTLIGDFNKILPPILNNNYYDLIYFDGNHQKKPTLDYFKLSLNSIHNDTVFIFDDIHWSKEMTEAWEEIKNHPKVTVTIDTFFWGFVFFRAEQLKEHFIIRV</sequence>
<dbReference type="EMBL" id="CP017478">
    <property type="protein sequence ID" value="AOW19444.1"/>
    <property type="molecule type" value="Genomic_DNA"/>
</dbReference>
<dbReference type="OrthoDB" id="5464618at2"/>
<dbReference type="RefSeq" id="WP_070235560.1">
    <property type="nucleotide sequence ID" value="NZ_CP017478.1"/>
</dbReference>
<proteinExistence type="predicted"/>
<dbReference type="Gene3D" id="3.40.50.150">
    <property type="entry name" value="Vaccinia Virus protein VP39"/>
    <property type="match status" value="1"/>
</dbReference>
<dbReference type="KEGG" id="lul:LPB138_01525"/>
<dbReference type="Proteomes" id="UP000176050">
    <property type="component" value="Chromosome"/>
</dbReference>
<name>A0A1D8P4C2_9FLAO</name>
<organism evidence="1 2">
    <name type="scientific">Urechidicola croceus</name>
    <dbReference type="NCBI Taxonomy" id="1850246"/>
    <lineage>
        <taxon>Bacteria</taxon>
        <taxon>Pseudomonadati</taxon>
        <taxon>Bacteroidota</taxon>
        <taxon>Flavobacteriia</taxon>
        <taxon>Flavobacteriales</taxon>
        <taxon>Flavobacteriaceae</taxon>
        <taxon>Urechidicola</taxon>
    </lineage>
</organism>
<keyword evidence="1" id="KW-0489">Methyltransferase</keyword>
<keyword evidence="1" id="KW-0808">Transferase</keyword>
<gene>
    <name evidence="1" type="ORF">LPB138_01525</name>
</gene>
<reference evidence="1 2" key="1">
    <citation type="submission" date="2016-10" db="EMBL/GenBank/DDBJ databases">
        <title>Lutibacter sp. LPB0138, isolated from marine gastropod.</title>
        <authorList>
            <person name="Kim E."/>
            <person name="Yi H."/>
        </authorList>
    </citation>
    <scope>NUCLEOTIDE SEQUENCE [LARGE SCALE GENOMIC DNA]</scope>
    <source>
        <strain evidence="1 2">LPB0138</strain>
    </source>
</reference>
<dbReference type="STRING" id="1850246.LPB138_01525"/>
<protein>
    <submittedName>
        <fullName evidence="1">Methyltransferase</fullName>
    </submittedName>
</protein>